<dbReference type="SMART" id="SM00788">
    <property type="entry name" value="Adenylsucc_synt"/>
    <property type="match status" value="1"/>
</dbReference>
<dbReference type="CDD" id="cd03108">
    <property type="entry name" value="AdSS"/>
    <property type="match status" value="1"/>
</dbReference>
<dbReference type="FunFam" id="3.90.170.10:FF:000001">
    <property type="entry name" value="Adenylosuccinate synthetase"/>
    <property type="match status" value="1"/>
</dbReference>
<feature type="binding site" evidence="8">
    <location>
        <begin position="332"/>
        <end position="334"/>
    </location>
    <ligand>
        <name>GTP</name>
        <dbReference type="ChEBI" id="CHEBI:37565"/>
    </ligand>
</feature>
<dbReference type="GO" id="GO:0046040">
    <property type="term" value="P:IMP metabolic process"/>
    <property type="evidence" value="ECO:0007669"/>
    <property type="project" value="TreeGrafter"/>
</dbReference>
<feature type="binding site" evidence="8">
    <location>
        <begin position="414"/>
        <end position="416"/>
    </location>
    <ligand>
        <name>GTP</name>
        <dbReference type="ChEBI" id="CHEBI:37565"/>
    </ligand>
</feature>
<dbReference type="InterPro" id="IPR042110">
    <property type="entry name" value="Adenylosuccinate_synth_dom2"/>
</dbReference>
<evidence type="ECO:0000256" key="5">
    <source>
        <dbReference type="ARBA" id="ARBA00022755"/>
    </source>
</evidence>
<evidence type="ECO:0000256" key="3">
    <source>
        <dbReference type="ARBA" id="ARBA00022723"/>
    </source>
</evidence>
<evidence type="ECO:0000256" key="1">
    <source>
        <dbReference type="ARBA" id="ARBA00011738"/>
    </source>
</evidence>
<feature type="binding site" description="in other chain" evidence="8">
    <location>
        <position position="240"/>
    </location>
    <ligand>
        <name>IMP</name>
        <dbReference type="ChEBI" id="CHEBI:58053"/>
        <note>ligand shared between dimeric partners</note>
    </ligand>
</feature>
<dbReference type="GO" id="GO:0044208">
    <property type="term" value="P:'de novo' AMP biosynthetic process"/>
    <property type="evidence" value="ECO:0007669"/>
    <property type="project" value="UniProtKB-UniRule"/>
</dbReference>
<dbReference type="GO" id="GO:0004019">
    <property type="term" value="F:adenylosuccinate synthase activity"/>
    <property type="evidence" value="ECO:0007669"/>
    <property type="project" value="UniProtKB-UniRule"/>
</dbReference>
<dbReference type="Pfam" id="PF00709">
    <property type="entry name" value="Adenylsucc_synt"/>
    <property type="match status" value="1"/>
</dbReference>
<dbReference type="SUPFAM" id="SSF52540">
    <property type="entry name" value="P-loop containing nucleoside triphosphate hydrolases"/>
    <property type="match status" value="1"/>
</dbReference>
<proteinExistence type="inferred from homology"/>
<feature type="binding site" description="in other chain" evidence="8">
    <location>
        <begin position="38"/>
        <end position="41"/>
    </location>
    <ligand>
        <name>IMP</name>
        <dbReference type="ChEBI" id="CHEBI:58053"/>
        <note>ligand shared between dimeric partners</note>
    </ligand>
</feature>
<keyword evidence="7 8" id="KW-0342">GTP-binding</keyword>
<comment type="catalytic activity">
    <reaction evidence="8 10">
        <text>IMP + L-aspartate + GTP = N(6)-(1,2-dicarboxyethyl)-AMP + GDP + phosphate + 2 H(+)</text>
        <dbReference type="Rhea" id="RHEA:15753"/>
        <dbReference type="ChEBI" id="CHEBI:15378"/>
        <dbReference type="ChEBI" id="CHEBI:29991"/>
        <dbReference type="ChEBI" id="CHEBI:37565"/>
        <dbReference type="ChEBI" id="CHEBI:43474"/>
        <dbReference type="ChEBI" id="CHEBI:57567"/>
        <dbReference type="ChEBI" id="CHEBI:58053"/>
        <dbReference type="ChEBI" id="CHEBI:58189"/>
        <dbReference type="EC" id="6.3.4.4"/>
    </reaction>
</comment>
<feature type="active site" description="Proton acceptor" evidence="8">
    <location>
        <position position="13"/>
    </location>
</feature>
<evidence type="ECO:0000256" key="8">
    <source>
        <dbReference type="HAMAP-Rule" id="MF_00011"/>
    </source>
</evidence>
<dbReference type="Gene3D" id="3.90.170.10">
    <property type="entry name" value="Adenylosuccinate Synthetase, subunit A, domain 3"/>
    <property type="match status" value="1"/>
</dbReference>
<feature type="active site" evidence="9">
    <location>
        <position position="139"/>
    </location>
</feature>
<feature type="binding site" evidence="8">
    <location>
        <position position="142"/>
    </location>
    <ligand>
        <name>IMP</name>
        <dbReference type="ChEBI" id="CHEBI:58053"/>
        <note>ligand shared between dimeric partners</note>
    </ligand>
</feature>
<feature type="binding site" evidence="8">
    <location>
        <position position="306"/>
    </location>
    <ligand>
        <name>GTP</name>
        <dbReference type="ChEBI" id="CHEBI:37565"/>
    </ligand>
</feature>
<keyword evidence="2 8" id="KW-0436">Ligase</keyword>
<evidence type="ECO:0000256" key="7">
    <source>
        <dbReference type="ARBA" id="ARBA00023134"/>
    </source>
</evidence>
<comment type="subunit">
    <text evidence="1 8">Homodimer.</text>
</comment>
<dbReference type="GO" id="GO:0000287">
    <property type="term" value="F:magnesium ion binding"/>
    <property type="evidence" value="ECO:0007669"/>
    <property type="project" value="UniProtKB-UniRule"/>
</dbReference>
<dbReference type="EC" id="6.3.4.4" evidence="8 10"/>
<keyword evidence="4 8" id="KW-0547">Nucleotide-binding</keyword>
<keyword evidence="5 8" id="KW-0658">Purine biosynthesis</keyword>
<evidence type="ECO:0000256" key="4">
    <source>
        <dbReference type="ARBA" id="ARBA00022741"/>
    </source>
</evidence>
<keyword evidence="3 8" id="KW-0479">Metal-binding</keyword>
<dbReference type="InterPro" id="IPR033128">
    <property type="entry name" value="Adenylosuccin_syn_Lys_AS"/>
</dbReference>
<evidence type="ECO:0000313" key="11">
    <source>
        <dbReference type="EMBL" id="OGC12840.1"/>
    </source>
</evidence>
<organism evidence="11 12">
    <name type="scientific">candidate division WOR-1 bacterium RIFOXYB2_FULL_36_35</name>
    <dbReference type="NCBI Taxonomy" id="1802578"/>
    <lineage>
        <taxon>Bacteria</taxon>
        <taxon>Bacillati</taxon>
        <taxon>Saganbacteria</taxon>
    </lineage>
</organism>
<feature type="binding site" evidence="8">
    <location>
        <position position="40"/>
    </location>
    <ligand>
        <name>Mg(2+)</name>
        <dbReference type="ChEBI" id="CHEBI:18420"/>
    </ligand>
</feature>
<feature type="binding site" evidence="8">
    <location>
        <begin position="300"/>
        <end position="306"/>
    </location>
    <ligand>
        <name>substrate</name>
    </ligand>
</feature>
<dbReference type="InterPro" id="IPR027417">
    <property type="entry name" value="P-loop_NTPase"/>
</dbReference>
<dbReference type="PROSITE" id="PS01266">
    <property type="entry name" value="ADENYLOSUCCIN_SYN_1"/>
    <property type="match status" value="1"/>
</dbReference>
<feature type="binding site" evidence="8">
    <location>
        <position position="13"/>
    </location>
    <ligand>
        <name>Mg(2+)</name>
        <dbReference type="ChEBI" id="CHEBI:18420"/>
    </ligand>
</feature>
<evidence type="ECO:0000313" key="12">
    <source>
        <dbReference type="Proteomes" id="UP000177905"/>
    </source>
</evidence>
<dbReference type="NCBIfam" id="TIGR00184">
    <property type="entry name" value="purA"/>
    <property type="match status" value="1"/>
</dbReference>
<comment type="subcellular location">
    <subcellularLocation>
        <location evidence="8">Cytoplasm</location>
    </subcellularLocation>
</comment>
<dbReference type="Proteomes" id="UP000177905">
    <property type="component" value="Unassembled WGS sequence"/>
</dbReference>
<dbReference type="EMBL" id="MEUA01000065">
    <property type="protein sequence ID" value="OGC12840.1"/>
    <property type="molecule type" value="Genomic_DNA"/>
</dbReference>
<dbReference type="InterPro" id="IPR042111">
    <property type="entry name" value="Adenylosuccinate_synth_dom3"/>
</dbReference>
<dbReference type="GO" id="GO:0005525">
    <property type="term" value="F:GTP binding"/>
    <property type="evidence" value="ECO:0007669"/>
    <property type="project" value="UniProtKB-UniRule"/>
</dbReference>
<comment type="caution">
    <text evidence="11">The sequence shown here is derived from an EMBL/GenBank/DDBJ whole genome shotgun (WGS) entry which is preliminary data.</text>
</comment>
<dbReference type="InterPro" id="IPR018220">
    <property type="entry name" value="Adenylosuccin_syn_GTP-bd"/>
</dbReference>
<comment type="similarity">
    <text evidence="8 10">Belongs to the adenylosuccinate synthetase family.</text>
</comment>
<evidence type="ECO:0000256" key="6">
    <source>
        <dbReference type="ARBA" id="ARBA00022842"/>
    </source>
</evidence>
<dbReference type="PANTHER" id="PTHR11846:SF0">
    <property type="entry name" value="ADENYLOSUCCINATE SYNTHETASE"/>
    <property type="match status" value="1"/>
</dbReference>
<name>A0A1F4RXE4_UNCSA</name>
<feature type="binding site" description="in other chain" evidence="8">
    <location>
        <begin position="13"/>
        <end position="16"/>
    </location>
    <ligand>
        <name>IMP</name>
        <dbReference type="ChEBI" id="CHEBI:58053"/>
        <note>ligand shared between dimeric partners</note>
    </ligand>
</feature>
<feature type="binding site" description="in other chain" evidence="8">
    <location>
        <position position="128"/>
    </location>
    <ligand>
        <name>IMP</name>
        <dbReference type="ChEBI" id="CHEBI:58053"/>
        <note>ligand shared between dimeric partners</note>
    </ligand>
</feature>
<evidence type="ECO:0000256" key="9">
    <source>
        <dbReference type="PROSITE-ProRule" id="PRU10134"/>
    </source>
</evidence>
<feature type="active site" description="Proton donor" evidence="8">
    <location>
        <position position="41"/>
    </location>
</feature>
<comment type="cofactor">
    <cofactor evidence="8">
        <name>Mg(2+)</name>
        <dbReference type="ChEBI" id="CHEBI:18420"/>
    </cofactor>
    <text evidence="8">Binds 1 Mg(2+) ion per subunit.</text>
</comment>
<gene>
    <name evidence="8" type="primary">purA</name>
    <name evidence="11" type="ORF">A2290_06610</name>
</gene>
<dbReference type="NCBIfam" id="NF002223">
    <property type="entry name" value="PRK01117.1"/>
    <property type="match status" value="1"/>
</dbReference>
<dbReference type="InterPro" id="IPR042109">
    <property type="entry name" value="Adenylosuccinate_synth_dom1"/>
</dbReference>
<dbReference type="PROSITE" id="PS00513">
    <property type="entry name" value="ADENYLOSUCCIN_SYN_2"/>
    <property type="match status" value="1"/>
</dbReference>
<feature type="binding site" evidence="8">
    <location>
        <begin position="12"/>
        <end position="18"/>
    </location>
    <ligand>
        <name>GTP</name>
        <dbReference type="ChEBI" id="CHEBI:37565"/>
    </ligand>
</feature>
<dbReference type="PANTHER" id="PTHR11846">
    <property type="entry name" value="ADENYLOSUCCINATE SYNTHETASE"/>
    <property type="match status" value="1"/>
</dbReference>
<dbReference type="GO" id="GO:0005737">
    <property type="term" value="C:cytoplasm"/>
    <property type="evidence" value="ECO:0007669"/>
    <property type="project" value="UniProtKB-SubCell"/>
</dbReference>
<evidence type="ECO:0000256" key="2">
    <source>
        <dbReference type="ARBA" id="ARBA00022598"/>
    </source>
</evidence>
<keyword evidence="6 8" id="KW-0460">Magnesium</keyword>
<accession>A0A1F4RXE4</accession>
<evidence type="ECO:0000256" key="10">
    <source>
        <dbReference type="RuleBase" id="RU000520"/>
    </source>
</evidence>
<dbReference type="AlphaFoldDB" id="A0A1F4RXE4"/>
<dbReference type="HAMAP" id="MF_00011">
    <property type="entry name" value="Adenylosucc_synth"/>
    <property type="match status" value="1"/>
</dbReference>
<dbReference type="FunFam" id="1.10.300.10:FF:000001">
    <property type="entry name" value="Adenylosuccinate synthetase"/>
    <property type="match status" value="1"/>
</dbReference>
<dbReference type="Gene3D" id="3.40.440.10">
    <property type="entry name" value="Adenylosuccinate Synthetase, subunit A, domain 1"/>
    <property type="match status" value="1"/>
</dbReference>
<sequence length="425" mass="47269">MTVTVIVGTQWGDEGKGKITDILASDMDMVVRYQGGNNAGHTVVIGDKTFKLHLIPSGIFYDKVLCVIGNGVVIDPSVILDEIGSLQNKGYTAASLRISSQAHVIFPYHKDLDAAQEEKREAGRIGTTCRGIGPCYIDKYNRRGIRISDLYDKKIFREKLEWNINEKSFLLNQFYGMEVKYDIDSLFEQFLTYADAIKKYVVSDSSYLINEYIATKKRILMEGAQGMMLDVDHGTYPFVTSSNPISGGACTGAGIAPNSIDEILGVVKAYVTRVGGGPFPTEIEGGIGEMLRERGHEYGATTGRPRRCGWFDGVVMRHAAQINGLTSLVVTKLDVLDSFESIKVCTAYRYKGKEIKGFPSDIYKLNECEPVYEEILGWREDLSKIKKYEELPLNAKRYLEKLSELAAAPISMVSVGAERTQIIRL</sequence>
<reference evidence="11 12" key="1">
    <citation type="journal article" date="2016" name="Nat. Commun.">
        <title>Thousands of microbial genomes shed light on interconnected biogeochemical processes in an aquifer system.</title>
        <authorList>
            <person name="Anantharaman K."/>
            <person name="Brown C.T."/>
            <person name="Hug L.A."/>
            <person name="Sharon I."/>
            <person name="Castelle C.J."/>
            <person name="Probst A.J."/>
            <person name="Thomas B.C."/>
            <person name="Singh A."/>
            <person name="Wilkins M.J."/>
            <person name="Karaoz U."/>
            <person name="Brodie E.L."/>
            <person name="Williams K.H."/>
            <person name="Hubbard S.S."/>
            <person name="Banfield J.F."/>
        </authorList>
    </citation>
    <scope>NUCLEOTIDE SEQUENCE [LARGE SCALE GENOMIC DNA]</scope>
</reference>
<comment type="pathway">
    <text evidence="8 10">Purine metabolism; AMP biosynthesis via de novo pathway; AMP from IMP: step 1/2.</text>
</comment>
<keyword evidence="8" id="KW-0963">Cytoplasm</keyword>
<dbReference type="Gene3D" id="1.10.300.10">
    <property type="entry name" value="Adenylosuccinate Synthetase, subunit A, domain 2"/>
    <property type="match status" value="1"/>
</dbReference>
<feature type="binding site" description="in other chain" evidence="8">
    <location>
        <position position="304"/>
    </location>
    <ligand>
        <name>IMP</name>
        <dbReference type="ChEBI" id="CHEBI:58053"/>
        <note>ligand shared between dimeric partners</note>
    </ligand>
</feature>
<protein>
    <recommendedName>
        <fullName evidence="8 10">Adenylosuccinate synthetase</fullName>
        <shortName evidence="8">AMPSase</shortName>
        <shortName evidence="8">AdSS</shortName>
        <ecNumber evidence="8 10">6.3.4.4</ecNumber>
    </recommendedName>
    <alternativeName>
        <fullName evidence="8">IMP--aspartate ligase</fullName>
    </alternativeName>
</protein>
<dbReference type="InterPro" id="IPR001114">
    <property type="entry name" value="Adenylosuccinate_synthetase"/>
</dbReference>
<dbReference type="UniPathway" id="UPA00075">
    <property type="reaction ID" value="UER00335"/>
</dbReference>
<feature type="binding site" description="in other chain" evidence="8">
    <location>
        <position position="225"/>
    </location>
    <ligand>
        <name>IMP</name>
        <dbReference type="ChEBI" id="CHEBI:58053"/>
        <note>ligand shared between dimeric partners</note>
    </ligand>
</feature>
<feature type="binding site" evidence="8">
    <location>
        <begin position="40"/>
        <end position="42"/>
    </location>
    <ligand>
        <name>GTP</name>
        <dbReference type="ChEBI" id="CHEBI:37565"/>
    </ligand>
</feature>
<comment type="function">
    <text evidence="8">Plays an important role in the de novo pathway of purine nucleotide biosynthesis. Catalyzes the first committed step in the biosynthesis of AMP from IMP.</text>
</comment>